<protein>
    <recommendedName>
        <fullName evidence="2">protein-tyrosine-phosphatase</fullName>
        <ecNumber evidence="2">3.1.3.48</ecNumber>
    </recommendedName>
</protein>
<dbReference type="SUPFAM" id="SSF52799">
    <property type="entry name" value="(Phosphotyrosine protein) phosphatases II"/>
    <property type="match status" value="1"/>
</dbReference>
<dbReference type="Pfam" id="PF00102">
    <property type="entry name" value="Y_phosphatase"/>
    <property type="match status" value="1"/>
</dbReference>
<feature type="compositionally biased region" description="Basic and acidic residues" evidence="5">
    <location>
        <begin position="107"/>
        <end position="118"/>
    </location>
</feature>
<name>A0A9D4RW39_DREPO</name>
<gene>
    <name evidence="8" type="ORF">DPMN_004931</name>
</gene>
<dbReference type="InterPro" id="IPR000242">
    <property type="entry name" value="PTP_cat"/>
</dbReference>
<accession>A0A9D4RW39</accession>
<dbReference type="Proteomes" id="UP000828390">
    <property type="component" value="Unassembled WGS sequence"/>
</dbReference>
<evidence type="ECO:0000256" key="2">
    <source>
        <dbReference type="ARBA" id="ARBA00013064"/>
    </source>
</evidence>
<evidence type="ECO:0000256" key="6">
    <source>
        <dbReference type="SAM" id="Phobius"/>
    </source>
</evidence>
<keyword evidence="3" id="KW-0378">Hydrolase</keyword>
<keyword evidence="9" id="KW-1185">Reference proteome</keyword>
<dbReference type="AlphaFoldDB" id="A0A9D4RW39"/>
<dbReference type="InterPro" id="IPR050348">
    <property type="entry name" value="Protein-Tyr_Phosphatase"/>
</dbReference>
<dbReference type="Gene3D" id="2.170.300.10">
    <property type="entry name" value="Tie2 ligand-binding domain superfamily"/>
    <property type="match status" value="1"/>
</dbReference>
<reference evidence="8" key="2">
    <citation type="submission" date="2020-11" db="EMBL/GenBank/DDBJ databases">
        <authorList>
            <person name="McCartney M.A."/>
            <person name="Auch B."/>
            <person name="Kono T."/>
            <person name="Mallez S."/>
            <person name="Becker A."/>
            <person name="Gohl D.M."/>
            <person name="Silverstein K.A.T."/>
            <person name="Koren S."/>
            <person name="Bechman K.B."/>
            <person name="Herman A."/>
            <person name="Abrahante J.E."/>
            <person name="Garbe J."/>
        </authorList>
    </citation>
    <scope>NUCLEOTIDE SEQUENCE</scope>
    <source>
        <strain evidence="8">Duluth1</strain>
        <tissue evidence="8">Whole animal</tissue>
    </source>
</reference>
<feature type="transmembrane region" description="Helical" evidence="6">
    <location>
        <begin position="56"/>
        <end position="78"/>
    </location>
</feature>
<evidence type="ECO:0000256" key="4">
    <source>
        <dbReference type="ARBA" id="ARBA00022912"/>
    </source>
</evidence>
<dbReference type="PRINTS" id="PR00700">
    <property type="entry name" value="PRTYPHPHTASE"/>
</dbReference>
<sequence length="366" mass="41121">MCSVDCEPETYGQNCADNCSDNCNGICDHVTGHCSCKAGYSGPKCATDLSDFPVELVSGVSTGVLILLIALIMIVVLLTRKNKAKRDQERCDAVTNVRPPNISIDGKSQHDTAKHPETEQNSLSLSSETPCVPVLEEAVYSNMQDLPPVEYTGTTIALTQLQGYVMSKSAEENYFIVEFKIIPYGLQHPNTAATATMNAGKNRYKDTYAYDHSRVVLNTVDGNEGSDYINACFIEGFNKKRAYIASQGPTETMMDDFWRMIWQYDISTVVMVTNLVEMGKMKCLRYWPLEVGSQKDFQAITTTFIFMEEFTDYTVRKLKLSHKDKPSVSRVVTNFHYTAWPDKDVPASTSSLLHFWRRVRAHDPDK</sequence>
<dbReference type="CDD" id="cd00055">
    <property type="entry name" value="EGF_Lam"/>
    <property type="match status" value="1"/>
</dbReference>
<dbReference type="GO" id="GO:0004725">
    <property type="term" value="F:protein tyrosine phosphatase activity"/>
    <property type="evidence" value="ECO:0007669"/>
    <property type="project" value="UniProtKB-EC"/>
</dbReference>
<evidence type="ECO:0000256" key="5">
    <source>
        <dbReference type="SAM" id="MobiDB-lite"/>
    </source>
</evidence>
<dbReference type="InterPro" id="IPR002049">
    <property type="entry name" value="LE_dom"/>
</dbReference>
<reference evidence="8" key="1">
    <citation type="journal article" date="2019" name="bioRxiv">
        <title>The Genome of the Zebra Mussel, Dreissena polymorpha: A Resource for Invasive Species Research.</title>
        <authorList>
            <person name="McCartney M.A."/>
            <person name="Auch B."/>
            <person name="Kono T."/>
            <person name="Mallez S."/>
            <person name="Zhang Y."/>
            <person name="Obille A."/>
            <person name="Becker A."/>
            <person name="Abrahante J.E."/>
            <person name="Garbe J."/>
            <person name="Badalamenti J.P."/>
            <person name="Herman A."/>
            <person name="Mangelson H."/>
            <person name="Liachko I."/>
            <person name="Sullivan S."/>
            <person name="Sone E.D."/>
            <person name="Koren S."/>
            <person name="Silverstein K.A.T."/>
            <person name="Beckman K.B."/>
            <person name="Gohl D.M."/>
        </authorList>
    </citation>
    <scope>NUCLEOTIDE SEQUENCE</scope>
    <source>
        <strain evidence="8">Duluth1</strain>
        <tissue evidence="8">Whole animal</tissue>
    </source>
</reference>
<comment type="similarity">
    <text evidence="1">Belongs to the protein-tyrosine phosphatase family.</text>
</comment>
<dbReference type="EC" id="3.1.3.48" evidence="2"/>
<dbReference type="PROSITE" id="PS00022">
    <property type="entry name" value="EGF_1"/>
    <property type="match status" value="1"/>
</dbReference>
<dbReference type="PANTHER" id="PTHR19134:SF562">
    <property type="entry name" value="PROTEIN-TYROSINE-PHOSPHATASE"/>
    <property type="match status" value="1"/>
</dbReference>
<evidence type="ECO:0000313" key="8">
    <source>
        <dbReference type="EMBL" id="KAH3881008.1"/>
    </source>
</evidence>
<comment type="caution">
    <text evidence="8">The sequence shown here is derived from an EMBL/GenBank/DDBJ whole genome shotgun (WGS) entry which is preliminary data.</text>
</comment>
<feature type="domain" description="Tyrosine-protein phosphatase" evidence="7">
    <location>
        <begin position="175"/>
        <end position="366"/>
    </location>
</feature>
<keyword evidence="6" id="KW-1133">Transmembrane helix</keyword>
<evidence type="ECO:0000256" key="1">
    <source>
        <dbReference type="ARBA" id="ARBA00009580"/>
    </source>
</evidence>
<evidence type="ECO:0000259" key="7">
    <source>
        <dbReference type="PROSITE" id="PS50055"/>
    </source>
</evidence>
<evidence type="ECO:0000256" key="3">
    <source>
        <dbReference type="ARBA" id="ARBA00022801"/>
    </source>
</evidence>
<proteinExistence type="inferred from homology"/>
<evidence type="ECO:0000313" key="9">
    <source>
        <dbReference type="Proteomes" id="UP000828390"/>
    </source>
</evidence>
<dbReference type="InterPro" id="IPR029021">
    <property type="entry name" value="Prot-tyrosine_phosphatase-like"/>
</dbReference>
<dbReference type="PROSITE" id="PS01186">
    <property type="entry name" value="EGF_2"/>
    <property type="match status" value="1"/>
</dbReference>
<feature type="region of interest" description="Disordered" evidence="5">
    <location>
        <begin position="98"/>
        <end position="127"/>
    </location>
</feature>
<dbReference type="PANTHER" id="PTHR19134">
    <property type="entry name" value="RECEPTOR-TYPE TYROSINE-PROTEIN PHOSPHATASE"/>
    <property type="match status" value="1"/>
</dbReference>
<keyword evidence="4" id="KW-0904">Protein phosphatase</keyword>
<organism evidence="8 9">
    <name type="scientific">Dreissena polymorpha</name>
    <name type="common">Zebra mussel</name>
    <name type="synonym">Mytilus polymorpha</name>
    <dbReference type="NCBI Taxonomy" id="45954"/>
    <lineage>
        <taxon>Eukaryota</taxon>
        <taxon>Metazoa</taxon>
        <taxon>Spiralia</taxon>
        <taxon>Lophotrochozoa</taxon>
        <taxon>Mollusca</taxon>
        <taxon>Bivalvia</taxon>
        <taxon>Autobranchia</taxon>
        <taxon>Heteroconchia</taxon>
        <taxon>Euheterodonta</taxon>
        <taxon>Imparidentia</taxon>
        <taxon>Neoheterodontei</taxon>
        <taxon>Myida</taxon>
        <taxon>Dreissenoidea</taxon>
        <taxon>Dreissenidae</taxon>
        <taxon>Dreissena</taxon>
    </lineage>
</organism>
<dbReference type="PROSITE" id="PS50055">
    <property type="entry name" value="TYR_PHOSPHATASE_PTP"/>
    <property type="match status" value="1"/>
</dbReference>
<keyword evidence="6" id="KW-0472">Membrane</keyword>
<dbReference type="SMART" id="SM00194">
    <property type="entry name" value="PTPc"/>
    <property type="match status" value="1"/>
</dbReference>
<dbReference type="InterPro" id="IPR000742">
    <property type="entry name" value="EGF"/>
</dbReference>
<keyword evidence="6" id="KW-0812">Transmembrane</keyword>
<dbReference type="Gene3D" id="3.90.190.10">
    <property type="entry name" value="Protein tyrosine phosphatase superfamily"/>
    <property type="match status" value="1"/>
</dbReference>
<dbReference type="EMBL" id="JAIWYP010000001">
    <property type="protein sequence ID" value="KAH3881008.1"/>
    <property type="molecule type" value="Genomic_DNA"/>
</dbReference>